<dbReference type="GO" id="GO:0009893">
    <property type="term" value="P:positive regulation of metabolic process"/>
    <property type="evidence" value="ECO:0007669"/>
    <property type="project" value="UniProtKB-ARBA"/>
</dbReference>
<dbReference type="GO" id="GO:0003700">
    <property type="term" value="F:DNA-binding transcription factor activity"/>
    <property type="evidence" value="ECO:0007669"/>
    <property type="project" value="InterPro"/>
</dbReference>
<dbReference type="PANTHER" id="PTHR46796:SF10">
    <property type="entry name" value="TRANSCRIPTIONAL ACTIVATOR FEAR"/>
    <property type="match status" value="1"/>
</dbReference>
<dbReference type="InterPro" id="IPR014710">
    <property type="entry name" value="RmlC-like_jellyroll"/>
</dbReference>
<dbReference type="GO" id="GO:0043565">
    <property type="term" value="F:sequence-specific DNA binding"/>
    <property type="evidence" value="ECO:0007669"/>
    <property type="project" value="InterPro"/>
</dbReference>
<dbReference type="SMART" id="SM00342">
    <property type="entry name" value="HTH_ARAC"/>
    <property type="match status" value="1"/>
</dbReference>
<proteinExistence type="predicted"/>
<dbReference type="InterPro" id="IPR018062">
    <property type="entry name" value="HTH_AraC-typ_CS"/>
</dbReference>
<evidence type="ECO:0000256" key="4">
    <source>
        <dbReference type="ARBA" id="ARBA00023163"/>
    </source>
</evidence>
<evidence type="ECO:0000256" key="3">
    <source>
        <dbReference type="ARBA" id="ARBA00023125"/>
    </source>
</evidence>
<protein>
    <submittedName>
        <fullName evidence="7">Transcriptional regulator, AraC family</fullName>
    </submittedName>
</protein>
<comment type="subcellular location">
    <subcellularLocation>
        <location evidence="1">Cytoplasm</location>
    </subcellularLocation>
</comment>
<dbReference type="Proteomes" id="UP000243924">
    <property type="component" value="Chromosome I"/>
</dbReference>
<dbReference type="Gene3D" id="2.60.120.10">
    <property type="entry name" value="Jelly Rolls"/>
    <property type="match status" value="1"/>
</dbReference>
<dbReference type="InterPro" id="IPR009057">
    <property type="entry name" value="Homeodomain-like_sf"/>
</dbReference>
<dbReference type="EMBL" id="LT629787">
    <property type="protein sequence ID" value="SDT97985.1"/>
    <property type="molecule type" value="Genomic_DNA"/>
</dbReference>
<gene>
    <name evidence="7" type="ORF">SAMN05216210_0996</name>
</gene>
<accession>A0A1H2ESC9</accession>
<sequence>MIKTRILDLPVQSDVHAHAHHQLIVGLEGSADFEVEGISGAVNRLQACLVPGHRWHAFSGRGPNHMLILDLHSDQPGHGGSENDGLVRLFDAPRFVRLDQRMQGLLDFAVQVLGSEEAAESPMAWHLGGVLLHGLHDRLFSTPVPLSSAAAIDLEKLEAHVRENLERAISVPELATFACISSSHFHHLFKQVSGLTPHQFVLKIRLEQATSMLTGSTMPVAEVASRCGFSSQSALTHAVRRATGKTPKRLRSLA</sequence>
<dbReference type="OrthoDB" id="5740883at2"/>
<dbReference type="InterPro" id="IPR018060">
    <property type="entry name" value="HTH_AraC"/>
</dbReference>
<name>A0A1H2ESC9_9GAMM</name>
<keyword evidence="4" id="KW-0804">Transcription</keyword>
<dbReference type="InterPro" id="IPR011051">
    <property type="entry name" value="RmlC_Cupin_sf"/>
</dbReference>
<keyword evidence="8" id="KW-1185">Reference proteome</keyword>
<dbReference type="PROSITE" id="PS01124">
    <property type="entry name" value="HTH_ARAC_FAMILY_2"/>
    <property type="match status" value="1"/>
</dbReference>
<dbReference type="Pfam" id="PF12833">
    <property type="entry name" value="HTH_18"/>
    <property type="match status" value="1"/>
</dbReference>
<dbReference type="SUPFAM" id="SSF46689">
    <property type="entry name" value="Homeodomain-like"/>
    <property type="match status" value="2"/>
</dbReference>
<dbReference type="GO" id="GO:0005737">
    <property type="term" value="C:cytoplasm"/>
    <property type="evidence" value="ECO:0007669"/>
    <property type="project" value="UniProtKB-SubCell"/>
</dbReference>
<evidence type="ECO:0000313" key="8">
    <source>
        <dbReference type="Proteomes" id="UP000243924"/>
    </source>
</evidence>
<evidence type="ECO:0000313" key="7">
    <source>
        <dbReference type="EMBL" id="SDT97985.1"/>
    </source>
</evidence>
<evidence type="ECO:0000256" key="1">
    <source>
        <dbReference type="ARBA" id="ARBA00004496"/>
    </source>
</evidence>
<dbReference type="InterPro" id="IPR050204">
    <property type="entry name" value="AraC_XylS_family_regulators"/>
</dbReference>
<dbReference type="PANTHER" id="PTHR46796">
    <property type="entry name" value="HTH-TYPE TRANSCRIPTIONAL ACTIVATOR RHAS-RELATED"/>
    <property type="match status" value="1"/>
</dbReference>
<keyword evidence="3" id="KW-0238">DNA-binding</keyword>
<evidence type="ECO:0000259" key="6">
    <source>
        <dbReference type="PROSITE" id="PS01124"/>
    </source>
</evidence>
<keyword evidence="2" id="KW-0805">Transcription regulation</keyword>
<organism evidence="7 8">
    <name type="scientific">Halopseudomonas salegens</name>
    <dbReference type="NCBI Taxonomy" id="1434072"/>
    <lineage>
        <taxon>Bacteria</taxon>
        <taxon>Pseudomonadati</taxon>
        <taxon>Pseudomonadota</taxon>
        <taxon>Gammaproteobacteria</taxon>
        <taxon>Pseudomonadales</taxon>
        <taxon>Pseudomonadaceae</taxon>
        <taxon>Halopseudomonas</taxon>
    </lineage>
</organism>
<dbReference type="AlphaFoldDB" id="A0A1H2ESC9"/>
<evidence type="ECO:0000256" key="5">
    <source>
        <dbReference type="ARBA" id="ARBA00037345"/>
    </source>
</evidence>
<evidence type="ECO:0000256" key="2">
    <source>
        <dbReference type="ARBA" id="ARBA00023015"/>
    </source>
</evidence>
<feature type="domain" description="HTH araC/xylS-type" evidence="6">
    <location>
        <begin position="155"/>
        <end position="253"/>
    </location>
</feature>
<reference evidence="8" key="1">
    <citation type="submission" date="2016-10" db="EMBL/GenBank/DDBJ databases">
        <authorList>
            <person name="Varghese N."/>
            <person name="Submissions S."/>
        </authorList>
    </citation>
    <scope>NUCLEOTIDE SEQUENCE [LARGE SCALE GENOMIC DNA]</scope>
    <source>
        <strain evidence="8">CECT 8338</strain>
    </source>
</reference>
<comment type="function">
    <text evidence="5">Regulatory protein of the TOL plasmid xyl operons. XylS activates the xylXYZLTEGFJQKIH operon required for the degradation of toluene, m-xylene and p-xylene.</text>
</comment>
<dbReference type="STRING" id="1434072.SAMN05216210_0996"/>
<dbReference type="RefSeq" id="WP_092384723.1">
    <property type="nucleotide sequence ID" value="NZ_LT629787.1"/>
</dbReference>
<dbReference type="PROSITE" id="PS00041">
    <property type="entry name" value="HTH_ARAC_FAMILY_1"/>
    <property type="match status" value="1"/>
</dbReference>
<dbReference type="Gene3D" id="1.10.10.60">
    <property type="entry name" value="Homeodomain-like"/>
    <property type="match status" value="1"/>
</dbReference>
<dbReference type="SUPFAM" id="SSF51182">
    <property type="entry name" value="RmlC-like cupins"/>
    <property type="match status" value="1"/>
</dbReference>